<evidence type="ECO:0000256" key="2">
    <source>
        <dbReference type="SAM" id="Phobius"/>
    </source>
</evidence>
<name>A0A9Q1IE55_SYNKA</name>
<keyword evidence="2" id="KW-1133">Transmembrane helix</keyword>
<sequence length="289" mass="31328">MQHSFLGVSFAICPLRPGQLSRLIGSLQALDLTGSSVKDARPGASARPLPSSSFDRRPSSPTPPDQSGASAARGGTSKRRGANPARFPARLPEGAEKEIYPHAVGGPLCVTETPARTPQNAPLLDFRLLLTTTIIIIIIITIIIFTIITTIIIIVIIIVIFTIITTITIITIIIIIIIFNITIINITIITTIIITIIIIIIIFTIIIIFIIIIIITIIIITIIIIIIIIISIINITIIIFTIITTIIIIVIIIVITTITIIIVIYNDYVGNSCYGSIGPIISYPCGFRV</sequence>
<keyword evidence="2" id="KW-0812">Transmembrane</keyword>
<dbReference type="EMBL" id="JAINUF010000020">
    <property type="protein sequence ID" value="KAJ8336314.1"/>
    <property type="molecule type" value="Genomic_DNA"/>
</dbReference>
<feature type="transmembrane region" description="Helical" evidence="2">
    <location>
        <begin position="126"/>
        <end position="145"/>
    </location>
</feature>
<gene>
    <name evidence="3" type="ORF">SKAU_G00396570</name>
</gene>
<protein>
    <submittedName>
        <fullName evidence="3">Uncharacterized protein</fullName>
    </submittedName>
</protein>
<accession>A0A9Q1IE55</accession>
<comment type="caution">
    <text evidence="3">The sequence shown here is derived from an EMBL/GenBank/DDBJ whole genome shotgun (WGS) entry which is preliminary data.</text>
</comment>
<dbReference type="AlphaFoldDB" id="A0A9Q1IE55"/>
<proteinExistence type="predicted"/>
<feature type="transmembrane region" description="Helical" evidence="2">
    <location>
        <begin position="209"/>
        <end position="230"/>
    </location>
</feature>
<keyword evidence="2" id="KW-0472">Membrane</keyword>
<evidence type="ECO:0000256" key="1">
    <source>
        <dbReference type="SAM" id="MobiDB-lite"/>
    </source>
</evidence>
<feature type="transmembrane region" description="Helical" evidence="2">
    <location>
        <begin position="237"/>
        <end position="265"/>
    </location>
</feature>
<keyword evidence="4" id="KW-1185">Reference proteome</keyword>
<organism evidence="3 4">
    <name type="scientific">Synaphobranchus kaupii</name>
    <name type="common">Kaup's arrowtooth eel</name>
    <dbReference type="NCBI Taxonomy" id="118154"/>
    <lineage>
        <taxon>Eukaryota</taxon>
        <taxon>Metazoa</taxon>
        <taxon>Chordata</taxon>
        <taxon>Craniata</taxon>
        <taxon>Vertebrata</taxon>
        <taxon>Euteleostomi</taxon>
        <taxon>Actinopterygii</taxon>
        <taxon>Neopterygii</taxon>
        <taxon>Teleostei</taxon>
        <taxon>Anguilliformes</taxon>
        <taxon>Synaphobranchidae</taxon>
        <taxon>Synaphobranchus</taxon>
    </lineage>
</organism>
<evidence type="ECO:0000313" key="4">
    <source>
        <dbReference type="Proteomes" id="UP001152622"/>
    </source>
</evidence>
<feature type="region of interest" description="Disordered" evidence="1">
    <location>
        <begin position="36"/>
        <end position="88"/>
    </location>
</feature>
<reference evidence="3" key="1">
    <citation type="journal article" date="2023" name="Science">
        <title>Genome structures resolve the early diversification of teleost fishes.</title>
        <authorList>
            <person name="Parey E."/>
            <person name="Louis A."/>
            <person name="Montfort J."/>
            <person name="Bouchez O."/>
            <person name="Roques C."/>
            <person name="Iampietro C."/>
            <person name="Lluch J."/>
            <person name="Castinel A."/>
            <person name="Donnadieu C."/>
            <person name="Desvignes T."/>
            <person name="Floi Bucao C."/>
            <person name="Jouanno E."/>
            <person name="Wen M."/>
            <person name="Mejri S."/>
            <person name="Dirks R."/>
            <person name="Jansen H."/>
            <person name="Henkel C."/>
            <person name="Chen W.J."/>
            <person name="Zahm M."/>
            <person name="Cabau C."/>
            <person name="Klopp C."/>
            <person name="Thompson A.W."/>
            <person name="Robinson-Rechavi M."/>
            <person name="Braasch I."/>
            <person name="Lecointre G."/>
            <person name="Bobe J."/>
            <person name="Postlethwait J.H."/>
            <person name="Berthelot C."/>
            <person name="Roest Crollius H."/>
            <person name="Guiguen Y."/>
        </authorList>
    </citation>
    <scope>NUCLEOTIDE SEQUENCE</scope>
    <source>
        <strain evidence="3">WJC10195</strain>
    </source>
</reference>
<evidence type="ECO:0000313" key="3">
    <source>
        <dbReference type="EMBL" id="KAJ8336314.1"/>
    </source>
</evidence>
<dbReference type="Proteomes" id="UP001152622">
    <property type="component" value="Chromosome 20"/>
</dbReference>